<dbReference type="Pfam" id="PF02902">
    <property type="entry name" value="Peptidase_C48"/>
    <property type="match status" value="2"/>
</dbReference>
<dbReference type="GO" id="GO:0016926">
    <property type="term" value="P:protein desumoylation"/>
    <property type="evidence" value="ECO:0007669"/>
    <property type="project" value="UniProtKB-ARBA"/>
</dbReference>
<evidence type="ECO:0000259" key="7">
    <source>
        <dbReference type="PROSITE" id="PS50600"/>
    </source>
</evidence>
<dbReference type="OrthoDB" id="1939479at2759"/>
<organism evidence="8 9">
    <name type="scientific">Trifolium subterraneum</name>
    <name type="common">Subterranean clover</name>
    <dbReference type="NCBI Taxonomy" id="3900"/>
    <lineage>
        <taxon>Eukaryota</taxon>
        <taxon>Viridiplantae</taxon>
        <taxon>Streptophyta</taxon>
        <taxon>Embryophyta</taxon>
        <taxon>Tracheophyta</taxon>
        <taxon>Spermatophyta</taxon>
        <taxon>Magnoliopsida</taxon>
        <taxon>eudicotyledons</taxon>
        <taxon>Gunneridae</taxon>
        <taxon>Pentapetalae</taxon>
        <taxon>rosids</taxon>
        <taxon>fabids</taxon>
        <taxon>Fabales</taxon>
        <taxon>Fabaceae</taxon>
        <taxon>Papilionoideae</taxon>
        <taxon>50 kb inversion clade</taxon>
        <taxon>NPAAA clade</taxon>
        <taxon>Hologalegina</taxon>
        <taxon>IRL clade</taxon>
        <taxon>Trifolieae</taxon>
        <taxon>Trifolium</taxon>
    </lineage>
</organism>
<keyword evidence="9" id="KW-1185">Reference proteome</keyword>
<evidence type="ECO:0000256" key="3">
    <source>
        <dbReference type="ARBA" id="ARBA00022786"/>
    </source>
</evidence>
<dbReference type="PROSITE" id="PS50600">
    <property type="entry name" value="ULP_PROTEASE"/>
    <property type="match status" value="1"/>
</dbReference>
<evidence type="ECO:0000256" key="6">
    <source>
        <dbReference type="SAM" id="MobiDB-lite"/>
    </source>
</evidence>
<dbReference type="InterPro" id="IPR038765">
    <property type="entry name" value="Papain-like_cys_pep_sf"/>
</dbReference>
<gene>
    <name evidence="8" type="ORF">TSUD_197940</name>
</gene>
<dbReference type="InterPro" id="IPR003653">
    <property type="entry name" value="Peptidase_C48_C"/>
</dbReference>
<dbReference type="GO" id="GO:0016929">
    <property type="term" value="F:deSUMOylase activity"/>
    <property type="evidence" value="ECO:0007669"/>
    <property type="project" value="TreeGrafter"/>
</dbReference>
<dbReference type="AlphaFoldDB" id="A0A2Z6LG92"/>
<feature type="region of interest" description="Disordered" evidence="6">
    <location>
        <begin position="17"/>
        <end position="54"/>
    </location>
</feature>
<sequence>MAIITTLTGKRPHRWLSVNHNHQSPNSSRFKRQKVSTMSNNTPSPLSTTTTTTTNATLSRISRYPETKPPLRREVHAPCSRPRKFDLSINSKSESSNLMASGISNVLIEKYQQTKHSALATIALRAKGKEKDNNYKELVSKDSNVEDVRELRSAVKDRNWKENDLVHLDSGVGVQKQSTSSVVSELSGGKLNECDAAKMLDTLSLNPENDLSGVRAYKKLLEAVDKRSDTIVPWEPFVPLTKEEKVEVARAFSANRKKVLVAHEQSNIEISSEKFQCLRPSGWLNDEVINLYLELLKERERRDPQKYLNCHFFNTFFYKKLISGKNGYDYKSVRRWTTQKKLGYGLHECDKIFVPIHQQIHWCLAVINKKEKKLQYLDSLKGIDIQVLDMLARYFVDEVKDKTGEDIDISCWEKEFVEDLPEQKNGVERGRPPRHATTSRMVRYDCGMFMVKYADFYSRNLRLCFNQEHMPYFRLKTAKEILRLKAD</sequence>
<keyword evidence="5" id="KW-0788">Thiol protease</keyword>
<feature type="compositionally biased region" description="Polar residues" evidence="6">
    <location>
        <begin position="18"/>
        <end position="28"/>
    </location>
</feature>
<evidence type="ECO:0000256" key="5">
    <source>
        <dbReference type="ARBA" id="ARBA00022807"/>
    </source>
</evidence>
<keyword evidence="2" id="KW-0645">Protease</keyword>
<feature type="domain" description="Ubiquitin-like protease family profile" evidence="7">
    <location>
        <begin position="268"/>
        <end position="457"/>
    </location>
</feature>
<dbReference type="GO" id="GO:0006508">
    <property type="term" value="P:proteolysis"/>
    <property type="evidence" value="ECO:0007669"/>
    <property type="project" value="UniProtKB-KW"/>
</dbReference>
<dbReference type="SUPFAM" id="SSF54001">
    <property type="entry name" value="Cysteine proteinases"/>
    <property type="match status" value="1"/>
</dbReference>
<feature type="compositionally biased region" description="Low complexity" evidence="6">
    <location>
        <begin position="36"/>
        <end position="54"/>
    </location>
</feature>
<dbReference type="FunFam" id="3.40.395.10:FF:000005">
    <property type="entry name" value="Ubiquitin-like-specific protease ESD4"/>
    <property type="match status" value="1"/>
</dbReference>
<comment type="similarity">
    <text evidence="1">Belongs to the peptidase C48 family.</text>
</comment>
<proteinExistence type="inferred from homology"/>
<dbReference type="EMBL" id="DF973113">
    <property type="protein sequence ID" value="GAU11170.1"/>
    <property type="molecule type" value="Genomic_DNA"/>
</dbReference>
<evidence type="ECO:0000313" key="9">
    <source>
        <dbReference type="Proteomes" id="UP000242715"/>
    </source>
</evidence>
<dbReference type="PANTHER" id="PTHR12606:SF1">
    <property type="entry name" value="UBIQUITIN-LIKE-SPECIFIC PROTEASE 1A"/>
    <property type="match status" value="1"/>
</dbReference>
<keyword evidence="3" id="KW-0833">Ubl conjugation pathway</keyword>
<protein>
    <recommendedName>
        <fullName evidence="7">Ubiquitin-like protease family profile domain-containing protein</fullName>
    </recommendedName>
</protein>
<name>A0A2Z6LG92_TRISU</name>
<evidence type="ECO:0000256" key="1">
    <source>
        <dbReference type="ARBA" id="ARBA00005234"/>
    </source>
</evidence>
<evidence type="ECO:0000256" key="4">
    <source>
        <dbReference type="ARBA" id="ARBA00022801"/>
    </source>
</evidence>
<evidence type="ECO:0000256" key="2">
    <source>
        <dbReference type="ARBA" id="ARBA00022670"/>
    </source>
</evidence>
<reference evidence="9" key="1">
    <citation type="journal article" date="2017" name="Front. Plant Sci.">
        <title>Climate Clever Clovers: New Paradigm to Reduce the Environmental Footprint of Ruminants by Breeding Low Methanogenic Forages Utilizing Haplotype Variation.</title>
        <authorList>
            <person name="Kaur P."/>
            <person name="Appels R."/>
            <person name="Bayer P.E."/>
            <person name="Keeble-Gagnere G."/>
            <person name="Wang J."/>
            <person name="Hirakawa H."/>
            <person name="Shirasawa K."/>
            <person name="Vercoe P."/>
            <person name="Stefanova K."/>
            <person name="Durmic Z."/>
            <person name="Nichols P."/>
            <person name="Revell C."/>
            <person name="Isobe S.N."/>
            <person name="Edwards D."/>
            <person name="Erskine W."/>
        </authorList>
    </citation>
    <scope>NUCLEOTIDE SEQUENCE [LARGE SCALE GENOMIC DNA]</scope>
    <source>
        <strain evidence="9">cv. Daliak</strain>
    </source>
</reference>
<keyword evidence="4" id="KW-0378">Hydrolase</keyword>
<dbReference type="GO" id="GO:0005634">
    <property type="term" value="C:nucleus"/>
    <property type="evidence" value="ECO:0007669"/>
    <property type="project" value="TreeGrafter"/>
</dbReference>
<dbReference type="Gene3D" id="3.40.395.10">
    <property type="entry name" value="Adenoviral Proteinase, Chain A"/>
    <property type="match status" value="1"/>
</dbReference>
<evidence type="ECO:0000313" key="8">
    <source>
        <dbReference type="EMBL" id="GAU11170.1"/>
    </source>
</evidence>
<accession>A0A2Z6LG92</accession>
<dbReference type="Proteomes" id="UP000242715">
    <property type="component" value="Unassembled WGS sequence"/>
</dbReference>
<dbReference type="PANTHER" id="PTHR12606">
    <property type="entry name" value="SENTRIN/SUMO-SPECIFIC PROTEASE"/>
    <property type="match status" value="1"/>
</dbReference>